<gene>
    <name evidence="4" type="ORF">BCR43DRAFT_522693</name>
</gene>
<dbReference type="EMBL" id="MCGN01000003">
    <property type="protein sequence ID" value="ORY98586.1"/>
    <property type="molecule type" value="Genomic_DNA"/>
</dbReference>
<dbReference type="PANTHER" id="PTHR16099">
    <property type="entry name" value="8-OXO-DGTP DIPHOSPHATES NUDT15"/>
    <property type="match status" value="1"/>
</dbReference>
<reference evidence="4 5" key="1">
    <citation type="submission" date="2016-07" db="EMBL/GenBank/DDBJ databases">
        <title>Pervasive Adenine N6-methylation of Active Genes in Fungi.</title>
        <authorList>
            <consortium name="DOE Joint Genome Institute"/>
            <person name="Mondo S.J."/>
            <person name="Dannebaum R.O."/>
            <person name="Kuo R.C."/>
            <person name="Labutti K."/>
            <person name="Haridas S."/>
            <person name="Kuo A."/>
            <person name="Salamov A."/>
            <person name="Ahrendt S.R."/>
            <person name="Lipzen A."/>
            <person name="Sullivan W."/>
            <person name="Andreopoulos W.B."/>
            <person name="Clum A."/>
            <person name="Lindquist E."/>
            <person name="Daum C."/>
            <person name="Ramamoorthy G.K."/>
            <person name="Gryganskyi A."/>
            <person name="Culley D."/>
            <person name="Magnuson J.K."/>
            <person name="James T.Y."/>
            <person name="O'Malley M.A."/>
            <person name="Stajich J.E."/>
            <person name="Spatafora J.W."/>
            <person name="Visel A."/>
            <person name="Grigoriev I.V."/>
        </authorList>
    </citation>
    <scope>NUCLEOTIDE SEQUENCE [LARGE SCALE GENOMIC DNA]</scope>
    <source>
        <strain evidence="4 5">NRRL 2496</strain>
    </source>
</reference>
<sequence length="140" mass="15998">MAVVRVGVGCFVVRSESNEEQILIGQRKGSHGAGAWQLPGGHLELNESFEDCAQREVLEETNLEVKNVRFVTATNDIMEADKKHYVTIFMRAEAVDPAQVRVMEPEKLQGEWQWVALKDLPNYQPLFLPLQHFLKRHQSI</sequence>
<dbReference type="OrthoDB" id="447842at2759"/>
<evidence type="ECO:0000259" key="3">
    <source>
        <dbReference type="PROSITE" id="PS51462"/>
    </source>
</evidence>
<dbReference type="GO" id="GO:0035539">
    <property type="term" value="F:8-oxo-7,8-dihydrodeoxyguanosine triphosphate pyrophosphatase activity"/>
    <property type="evidence" value="ECO:0007669"/>
    <property type="project" value="TreeGrafter"/>
</dbReference>
<dbReference type="Proteomes" id="UP000242180">
    <property type="component" value="Unassembled WGS sequence"/>
</dbReference>
<dbReference type="GO" id="GO:0005829">
    <property type="term" value="C:cytosol"/>
    <property type="evidence" value="ECO:0007669"/>
    <property type="project" value="TreeGrafter"/>
</dbReference>
<organism evidence="4 5">
    <name type="scientific">Syncephalastrum racemosum</name>
    <name type="common">Filamentous fungus</name>
    <dbReference type="NCBI Taxonomy" id="13706"/>
    <lineage>
        <taxon>Eukaryota</taxon>
        <taxon>Fungi</taxon>
        <taxon>Fungi incertae sedis</taxon>
        <taxon>Mucoromycota</taxon>
        <taxon>Mucoromycotina</taxon>
        <taxon>Mucoromycetes</taxon>
        <taxon>Mucorales</taxon>
        <taxon>Syncephalastraceae</taxon>
        <taxon>Syncephalastrum</taxon>
    </lineage>
</organism>
<dbReference type="PROSITE" id="PS00893">
    <property type="entry name" value="NUDIX_BOX"/>
    <property type="match status" value="1"/>
</dbReference>
<dbReference type="PANTHER" id="PTHR16099:SF5">
    <property type="entry name" value="NUCLEOTIDE TRIPHOSPHATE DIPHOSPHATASE NUDT15"/>
    <property type="match status" value="1"/>
</dbReference>
<comment type="caution">
    <text evidence="4">The sequence shown here is derived from an EMBL/GenBank/DDBJ whole genome shotgun (WGS) entry which is preliminary data.</text>
</comment>
<keyword evidence="5" id="KW-1185">Reference proteome</keyword>
<evidence type="ECO:0000313" key="5">
    <source>
        <dbReference type="Proteomes" id="UP000242180"/>
    </source>
</evidence>
<dbReference type="InterPro" id="IPR000086">
    <property type="entry name" value="NUDIX_hydrolase_dom"/>
</dbReference>
<dbReference type="Pfam" id="PF00293">
    <property type="entry name" value="NUDIX"/>
    <property type="match status" value="1"/>
</dbReference>
<dbReference type="InterPro" id="IPR015797">
    <property type="entry name" value="NUDIX_hydrolase-like_dom_sf"/>
</dbReference>
<proteinExistence type="inferred from homology"/>
<dbReference type="PRINTS" id="PR00502">
    <property type="entry name" value="NUDIXFAMILY"/>
</dbReference>
<accession>A0A1X2HJ03</accession>
<dbReference type="InParanoid" id="A0A1X2HJ03"/>
<dbReference type="STRING" id="13706.A0A1X2HJ03"/>
<protein>
    <submittedName>
        <fullName evidence="4">NUDIX hydrolase domain-like protein</fullName>
    </submittedName>
</protein>
<evidence type="ECO:0000256" key="1">
    <source>
        <dbReference type="ARBA" id="ARBA00022801"/>
    </source>
</evidence>
<dbReference type="CDD" id="cd04678">
    <property type="entry name" value="NUDIX_MTH2_Nudt15"/>
    <property type="match status" value="1"/>
</dbReference>
<dbReference type="PROSITE" id="PS51462">
    <property type="entry name" value="NUDIX"/>
    <property type="match status" value="1"/>
</dbReference>
<dbReference type="FunFam" id="3.90.79.10:FF:000060">
    <property type="entry name" value="Nudix hydrolase 1"/>
    <property type="match status" value="1"/>
</dbReference>
<evidence type="ECO:0000256" key="2">
    <source>
        <dbReference type="RuleBase" id="RU003476"/>
    </source>
</evidence>
<dbReference type="InterPro" id="IPR020476">
    <property type="entry name" value="Nudix_hydrolase"/>
</dbReference>
<dbReference type="OMA" id="HFEASRN"/>
<evidence type="ECO:0000313" key="4">
    <source>
        <dbReference type="EMBL" id="ORY98586.1"/>
    </source>
</evidence>
<dbReference type="SUPFAM" id="SSF55811">
    <property type="entry name" value="Nudix"/>
    <property type="match status" value="1"/>
</dbReference>
<keyword evidence="1 2" id="KW-0378">Hydrolase</keyword>
<dbReference type="Gene3D" id="3.90.79.10">
    <property type="entry name" value="Nucleoside Triphosphate Pyrophosphohydrolase"/>
    <property type="match status" value="1"/>
</dbReference>
<dbReference type="GO" id="GO:0006203">
    <property type="term" value="P:dGTP catabolic process"/>
    <property type="evidence" value="ECO:0007669"/>
    <property type="project" value="TreeGrafter"/>
</dbReference>
<dbReference type="AlphaFoldDB" id="A0A1X2HJ03"/>
<name>A0A1X2HJ03_SYNRA</name>
<comment type="similarity">
    <text evidence="2">Belongs to the Nudix hydrolase family.</text>
</comment>
<dbReference type="InterPro" id="IPR020084">
    <property type="entry name" value="NUDIX_hydrolase_CS"/>
</dbReference>
<feature type="domain" description="Nudix hydrolase" evidence="3">
    <location>
        <begin position="3"/>
        <end position="138"/>
    </location>
</feature>